<dbReference type="Pfam" id="PF13455">
    <property type="entry name" value="MUG113"/>
    <property type="match status" value="1"/>
</dbReference>
<sequence>MGFSKQTFYLNNKPVEVKLVLEKVNNNIFEYWFAAKEFARCMGYDKPQAAFEKVNIDYRRKYKELIQPCDIDANNVEFVTHPHTVFVNKAGLVQMITKCKLKNADKLQKCLYEEVFPKIDGSFIEDAAEQLNNCPNTEVGVFYVVSNEQYHERNLYKIGKTVNISKRINQLNCGRAKYDVLRLLFHSPPSIHYAEIERDMKLALHEYQDNGEVYCVPLQVIFDNLCQIINKYSQT</sequence>
<name>A0A5B9GDT7_NPVMC</name>
<organism evidence="2">
    <name type="scientific">Mamestra configurata nucleopolyhedrovirus</name>
    <name type="common">MacoNPV</name>
    <dbReference type="NCBI Taxonomy" id="207830"/>
    <lineage>
        <taxon>Viruses</taxon>
        <taxon>Viruses incertae sedis</taxon>
        <taxon>Naldaviricetes</taxon>
        <taxon>Lefavirales</taxon>
        <taxon>Baculoviridae</taxon>
        <taxon>Alphabaculovirus</taxon>
        <taxon>Alphabaculovirus maconfiguratae</taxon>
    </lineage>
</organism>
<dbReference type="InterPro" id="IPR003497">
    <property type="entry name" value="BRO_N_domain"/>
</dbReference>
<evidence type="ECO:0000313" key="2">
    <source>
        <dbReference type="EMBL" id="QEE80010.1"/>
    </source>
</evidence>
<accession>A0A5B9GDT7</accession>
<protein>
    <submittedName>
        <fullName evidence="2">Bro-g</fullName>
    </submittedName>
</protein>
<dbReference type="EMBL" id="MK409385">
    <property type="protein sequence ID" value="QEE80010.1"/>
    <property type="molecule type" value="Genomic_DNA"/>
</dbReference>
<dbReference type="PROSITE" id="PS51750">
    <property type="entry name" value="BRO_N"/>
    <property type="match status" value="1"/>
</dbReference>
<reference evidence="2" key="1">
    <citation type="submission" date="2019-01" db="EMBL/GenBank/DDBJ databases">
        <title>Genomics of alphabaculovirus isolates infecting Mamestra species from North America and Eurasia.</title>
        <authorList>
            <person name="Erlandson M.A."/>
            <person name="Baldwin D."/>
            <person name="Theilmann D.A."/>
        </authorList>
    </citation>
    <scope>NUCLEOTIDE SEQUENCE</scope>
    <source>
        <strain evidence="2">AB260</strain>
    </source>
</reference>
<dbReference type="Pfam" id="PF02498">
    <property type="entry name" value="Bro-N"/>
    <property type="match status" value="1"/>
</dbReference>
<feature type="domain" description="Bro-N" evidence="1">
    <location>
        <begin position="18"/>
        <end position="123"/>
    </location>
</feature>
<proteinExistence type="predicted"/>
<organismHost>
    <name type="scientific">Mamestra configurata</name>
    <name type="common">bertha armyworm</name>
    <dbReference type="NCBI Taxonomy" id="174822"/>
</organismHost>
<evidence type="ECO:0000259" key="1">
    <source>
        <dbReference type="PROSITE" id="PS51750"/>
    </source>
</evidence>